<dbReference type="SUPFAM" id="SSF158710">
    <property type="entry name" value="PSPTO4464-like"/>
    <property type="match status" value="1"/>
</dbReference>
<keyword evidence="4 5" id="KW-0694">RNA-binding</keyword>
<keyword evidence="1 5" id="KW-0963">Cytoplasm</keyword>
<dbReference type="PANTHER" id="PTHR38101">
    <property type="entry name" value="UPF0307 PROTEIN YJGA"/>
    <property type="match status" value="1"/>
</dbReference>
<keyword evidence="3 5" id="KW-0699">rRNA-binding</keyword>
<dbReference type="PANTHER" id="PTHR38101:SF1">
    <property type="entry name" value="UPF0307 PROTEIN YJGA"/>
    <property type="match status" value="1"/>
</dbReference>
<accession>A0A840G9M3</accession>
<dbReference type="OrthoDB" id="5293604at2"/>
<evidence type="ECO:0000313" key="8">
    <source>
        <dbReference type="Proteomes" id="UP000587070"/>
    </source>
</evidence>
<dbReference type="Gene3D" id="1.10.60.30">
    <property type="entry name" value="PSPTO4464-like domains"/>
    <property type="match status" value="2"/>
</dbReference>
<comment type="similarity">
    <text evidence="5">Belongs to the DarP family.</text>
</comment>
<comment type="function">
    <text evidence="5">Member of a network of 50S ribosomal subunit biogenesis factors which assembles along the 30S-50S interface, preventing incorrect 23S rRNA structures from forming. Promotes peptidyl transferase center (PTC) maturation.</text>
</comment>
<dbReference type="PIRSF" id="PIRSF016183">
    <property type="entry name" value="UCP016183"/>
    <property type="match status" value="1"/>
</dbReference>
<evidence type="ECO:0000256" key="5">
    <source>
        <dbReference type="HAMAP-Rule" id="MF_00765"/>
    </source>
</evidence>
<dbReference type="InterPro" id="IPR006839">
    <property type="entry name" value="DarP"/>
</dbReference>
<protein>
    <recommendedName>
        <fullName evidence="5">Dual-action ribosomal maturation protein DarP</fullName>
    </recommendedName>
    <alternativeName>
        <fullName evidence="5">Large ribosomal subunit assembly factor DarP</fullName>
    </alternativeName>
</protein>
<dbReference type="GO" id="GO:0005829">
    <property type="term" value="C:cytosol"/>
    <property type="evidence" value="ECO:0007669"/>
    <property type="project" value="TreeGrafter"/>
</dbReference>
<dbReference type="EMBL" id="JACIGE010000005">
    <property type="protein sequence ID" value="MBB4247378.1"/>
    <property type="molecule type" value="Genomic_DNA"/>
</dbReference>
<feature type="region of interest" description="Disordered" evidence="6">
    <location>
        <begin position="165"/>
        <end position="189"/>
    </location>
</feature>
<dbReference type="RefSeq" id="WP_153116142.1">
    <property type="nucleotide sequence ID" value="NZ_JACIGE010000005.1"/>
</dbReference>
<reference evidence="7 8" key="1">
    <citation type="submission" date="2020-08" db="EMBL/GenBank/DDBJ databases">
        <title>Genome sequencing of Purple Non-Sulfur Bacteria from various extreme environments.</title>
        <authorList>
            <person name="Mayer M."/>
        </authorList>
    </citation>
    <scope>NUCLEOTIDE SEQUENCE [LARGE SCALE GENOMIC DNA]</scope>
    <source>
        <strain evidence="7 8">2761</strain>
    </source>
</reference>
<dbReference type="Proteomes" id="UP000587070">
    <property type="component" value="Unassembled WGS sequence"/>
</dbReference>
<dbReference type="NCBIfam" id="NF003593">
    <property type="entry name" value="PRK05255.1-1"/>
    <property type="match status" value="1"/>
</dbReference>
<dbReference type="AlphaFoldDB" id="A0A840G9M3"/>
<keyword evidence="8" id="KW-1185">Reference proteome</keyword>
<gene>
    <name evidence="5" type="primary">darP</name>
    <name evidence="7" type="ORF">GGD90_001749</name>
</gene>
<evidence type="ECO:0000256" key="4">
    <source>
        <dbReference type="ARBA" id="ARBA00022884"/>
    </source>
</evidence>
<comment type="subcellular location">
    <subcellularLocation>
        <location evidence="5">Cytoplasm</location>
    </subcellularLocation>
    <text evidence="5">Associates with late stage pre-50S ribosomal subunits.</text>
</comment>
<evidence type="ECO:0000256" key="1">
    <source>
        <dbReference type="ARBA" id="ARBA00022490"/>
    </source>
</evidence>
<dbReference type="CDD" id="cd16331">
    <property type="entry name" value="YjgA-like"/>
    <property type="match status" value="1"/>
</dbReference>
<dbReference type="InterPro" id="IPR023153">
    <property type="entry name" value="DarP_sf"/>
</dbReference>
<organism evidence="7 8">
    <name type="scientific">Rhodocyclus tenuis</name>
    <name type="common">Rhodospirillum tenue</name>
    <dbReference type="NCBI Taxonomy" id="1066"/>
    <lineage>
        <taxon>Bacteria</taxon>
        <taxon>Pseudomonadati</taxon>
        <taxon>Pseudomonadota</taxon>
        <taxon>Betaproteobacteria</taxon>
        <taxon>Rhodocyclales</taxon>
        <taxon>Rhodocyclaceae</taxon>
        <taxon>Rhodocyclus</taxon>
    </lineage>
</organism>
<evidence type="ECO:0000256" key="3">
    <source>
        <dbReference type="ARBA" id="ARBA00022730"/>
    </source>
</evidence>
<proteinExistence type="inferred from homology"/>
<dbReference type="Pfam" id="PF04751">
    <property type="entry name" value="DarP"/>
    <property type="match status" value="1"/>
</dbReference>
<sequence>MTTADNDTDLPLSKTRRKQAMAELQSLGEELAGLSADRLKKIDLPESLADALRQVQRMTRTDEARRRQMQYIGRLMRDIDPAPIREVLAAARGDSAVETARMHRLERLREAILADERALGEIASEFPGADLQHLRALRRAALKEQATGKPPRSYRALFRALRELAGENASETADTDSDAPDDDADEHSA</sequence>
<feature type="compositionally biased region" description="Acidic residues" evidence="6">
    <location>
        <begin position="173"/>
        <end position="189"/>
    </location>
</feature>
<dbReference type="GO" id="GO:0019843">
    <property type="term" value="F:rRNA binding"/>
    <property type="evidence" value="ECO:0007669"/>
    <property type="project" value="UniProtKB-UniRule"/>
</dbReference>
<evidence type="ECO:0000313" key="7">
    <source>
        <dbReference type="EMBL" id="MBB4247378.1"/>
    </source>
</evidence>
<dbReference type="HAMAP" id="MF_00765">
    <property type="entry name" value="DarP"/>
    <property type="match status" value="1"/>
</dbReference>
<dbReference type="GO" id="GO:1902626">
    <property type="term" value="P:assembly of large subunit precursor of preribosome"/>
    <property type="evidence" value="ECO:0007669"/>
    <property type="project" value="UniProtKB-UniRule"/>
</dbReference>
<keyword evidence="2 5" id="KW-0690">Ribosome biogenesis</keyword>
<evidence type="ECO:0000256" key="2">
    <source>
        <dbReference type="ARBA" id="ARBA00022517"/>
    </source>
</evidence>
<name>A0A840G9M3_RHOTE</name>
<dbReference type="GO" id="GO:0043022">
    <property type="term" value="F:ribosome binding"/>
    <property type="evidence" value="ECO:0007669"/>
    <property type="project" value="UniProtKB-UniRule"/>
</dbReference>
<comment type="caution">
    <text evidence="7">The sequence shown here is derived from an EMBL/GenBank/DDBJ whole genome shotgun (WGS) entry which is preliminary data.</text>
</comment>
<evidence type="ECO:0000256" key="6">
    <source>
        <dbReference type="SAM" id="MobiDB-lite"/>
    </source>
</evidence>